<evidence type="ECO:0000313" key="6">
    <source>
        <dbReference type="EMBL" id="MDG4475124.1"/>
    </source>
</evidence>
<dbReference type="AlphaFoldDB" id="A0A9X4MCN5"/>
<dbReference type="GO" id="GO:0046872">
    <property type="term" value="F:metal ion binding"/>
    <property type="evidence" value="ECO:0007669"/>
    <property type="project" value="UniProtKB-KW"/>
</dbReference>
<keyword evidence="7" id="KW-1185">Reference proteome</keyword>
<evidence type="ECO:0000259" key="5">
    <source>
        <dbReference type="PROSITE" id="PS51379"/>
    </source>
</evidence>
<comment type="caution">
    <text evidence="6">The sequence shown here is derived from an EMBL/GenBank/DDBJ whole genome shotgun (WGS) entry which is preliminary data.</text>
</comment>
<dbReference type="InterPro" id="IPR045854">
    <property type="entry name" value="NO2/SO3_Rdtase_4Fe4S_sf"/>
</dbReference>
<dbReference type="SUPFAM" id="SSF56014">
    <property type="entry name" value="Nitrite and sulphite reductase 4Fe-4S domain-like"/>
    <property type="match status" value="1"/>
</dbReference>
<dbReference type="InterPro" id="IPR006067">
    <property type="entry name" value="NO2/SO3_Rdtase_4Fe4S_dom"/>
</dbReference>
<keyword evidence="1" id="KW-0004">4Fe-4S</keyword>
<dbReference type="InterPro" id="IPR042298">
    <property type="entry name" value="P-CP_red_C"/>
</dbReference>
<evidence type="ECO:0000256" key="4">
    <source>
        <dbReference type="ARBA" id="ARBA00023014"/>
    </source>
</evidence>
<organism evidence="6 7">
    <name type="scientific">Thiovibrio frasassiensis</name>
    <dbReference type="NCBI Taxonomy" id="2984131"/>
    <lineage>
        <taxon>Bacteria</taxon>
        <taxon>Pseudomonadati</taxon>
        <taxon>Thermodesulfobacteriota</taxon>
        <taxon>Desulfobulbia</taxon>
        <taxon>Desulfobulbales</taxon>
        <taxon>Thiovibrionaceae</taxon>
        <taxon>Thiovibrio</taxon>
    </lineage>
</organism>
<protein>
    <submittedName>
        <fullName evidence="6">4Fe-4S binding protein</fullName>
    </submittedName>
</protein>
<dbReference type="GO" id="GO:0016491">
    <property type="term" value="F:oxidoreductase activity"/>
    <property type="evidence" value="ECO:0007669"/>
    <property type="project" value="InterPro"/>
</dbReference>
<dbReference type="Proteomes" id="UP001154240">
    <property type="component" value="Unassembled WGS sequence"/>
</dbReference>
<evidence type="ECO:0000256" key="3">
    <source>
        <dbReference type="ARBA" id="ARBA00023004"/>
    </source>
</evidence>
<dbReference type="PROSITE" id="PS51379">
    <property type="entry name" value="4FE4S_FER_2"/>
    <property type="match status" value="2"/>
</dbReference>
<dbReference type="Pfam" id="PF00037">
    <property type="entry name" value="Fer4"/>
    <property type="match status" value="1"/>
</dbReference>
<dbReference type="Gene3D" id="3.30.70.20">
    <property type="match status" value="1"/>
</dbReference>
<feature type="domain" description="4Fe-4S ferredoxin-type" evidence="5">
    <location>
        <begin position="169"/>
        <end position="198"/>
    </location>
</feature>
<feature type="domain" description="4Fe-4S ferredoxin-type" evidence="5">
    <location>
        <begin position="138"/>
        <end position="167"/>
    </location>
</feature>
<evidence type="ECO:0000256" key="2">
    <source>
        <dbReference type="ARBA" id="ARBA00022723"/>
    </source>
</evidence>
<dbReference type="PROSITE" id="PS00198">
    <property type="entry name" value="4FE4S_FER_1"/>
    <property type="match status" value="1"/>
</dbReference>
<dbReference type="InterPro" id="IPR017896">
    <property type="entry name" value="4Fe4S_Fe-S-bd"/>
</dbReference>
<dbReference type="GO" id="GO:0015995">
    <property type="term" value="P:chlorophyll biosynthetic process"/>
    <property type="evidence" value="ECO:0007669"/>
    <property type="project" value="InterPro"/>
</dbReference>
<dbReference type="Gene3D" id="3.30.413.10">
    <property type="entry name" value="Sulfite Reductase Hemoprotein, domain 1"/>
    <property type="match status" value="1"/>
</dbReference>
<reference evidence="6" key="2">
    <citation type="submission" date="2022-10" db="EMBL/GenBank/DDBJ databases">
        <authorList>
            <person name="Aronson H.S."/>
        </authorList>
    </citation>
    <scope>NUCLEOTIDE SEQUENCE</scope>
    <source>
        <strain evidence="6">RS19-109</strain>
    </source>
</reference>
<dbReference type="GO" id="GO:0020037">
    <property type="term" value="F:heme binding"/>
    <property type="evidence" value="ECO:0007669"/>
    <property type="project" value="InterPro"/>
</dbReference>
<dbReference type="GO" id="GO:0015979">
    <property type="term" value="P:photosynthesis"/>
    <property type="evidence" value="ECO:0007669"/>
    <property type="project" value="InterPro"/>
</dbReference>
<reference evidence="6" key="1">
    <citation type="journal article" date="2022" name="bioRxiv">
        <title>Thiovibrio frasassiensisgen. nov., sp. nov., an autotrophic, elemental sulfur disproportionating bacterium isolated from sulfidic karst sediment, and proposal of Thiovibrionaceae fam. nov.</title>
        <authorList>
            <person name="Aronson H."/>
            <person name="Thomas C."/>
            <person name="Bhattacharyya M."/>
            <person name="Eckstein S."/>
            <person name="Jensen S."/>
            <person name="Barco R."/>
            <person name="Macalady J."/>
            <person name="Amend J."/>
        </authorList>
    </citation>
    <scope>NUCLEOTIDE SEQUENCE</scope>
    <source>
        <strain evidence="6">RS19-109</strain>
    </source>
</reference>
<dbReference type="SUPFAM" id="SSF54862">
    <property type="entry name" value="4Fe-4S ferredoxins"/>
    <property type="match status" value="1"/>
</dbReference>
<dbReference type="Pfam" id="PF08369">
    <property type="entry name" value="PCP_red"/>
    <property type="match status" value="1"/>
</dbReference>
<dbReference type="Gene3D" id="1.10.8.550">
    <property type="entry name" value="Proto-chlorophyllide reductase 57 kD subunit B"/>
    <property type="match status" value="1"/>
</dbReference>
<dbReference type="Pfam" id="PF01077">
    <property type="entry name" value="NIR_SIR"/>
    <property type="match status" value="1"/>
</dbReference>
<keyword evidence="2" id="KW-0479">Metal-binding</keyword>
<evidence type="ECO:0000256" key="1">
    <source>
        <dbReference type="ARBA" id="ARBA00022485"/>
    </source>
</evidence>
<dbReference type="RefSeq" id="WP_307632100.1">
    <property type="nucleotide sequence ID" value="NZ_JAPHEH010000001.1"/>
</dbReference>
<accession>A0A9X4MCN5</accession>
<name>A0A9X4MCN5_9BACT</name>
<keyword evidence="3" id="KW-0408">Iron</keyword>
<keyword evidence="4" id="KW-0411">Iron-sulfur</keyword>
<dbReference type="InterPro" id="IPR013580">
    <property type="entry name" value="LI-POR_suB-like_C"/>
</dbReference>
<evidence type="ECO:0000313" key="7">
    <source>
        <dbReference type="Proteomes" id="UP001154240"/>
    </source>
</evidence>
<dbReference type="InterPro" id="IPR017900">
    <property type="entry name" value="4Fe4S_Fe_S_CS"/>
</dbReference>
<proteinExistence type="predicted"/>
<dbReference type="EMBL" id="JAPHEH010000001">
    <property type="protein sequence ID" value="MDG4475124.1"/>
    <property type="molecule type" value="Genomic_DNA"/>
</dbReference>
<dbReference type="GO" id="GO:0051539">
    <property type="term" value="F:4 iron, 4 sulfur cluster binding"/>
    <property type="evidence" value="ECO:0007669"/>
    <property type="project" value="UniProtKB-KW"/>
</dbReference>
<gene>
    <name evidence="6" type="ORF">OLX77_02990</name>
</gene>
<sequence>MQWDKDAEQAVGKIPFFVRQRVKKRVEAEAQQSGGARVTMAHVAACQQRYLHHQEEEVKGFCLEACFGQNGCPNRIDTGENLAGRLETLLGTHNLKEFMQSRVSGPLKLHHKFRLTMADCPNSCSRPQIVDIGLISAALPKLTETACSGCGSCLNACREEAITLAGPEAAPQFNWQRCLACGQCARACPTATIAQGCTGYRILLGGKLGRHPQLGQELSGIFSAETTLAIVDACLAHFKAENKKGERFGELLNRTGVTFLAPYTILPPR</sequence>